<dbReference type="Pfam" id="PF22521">
    <property type="entry name" value="HypF_C_2"/>
    <property type="match status" value="1"/>
</dbReference>
<dbReference type="Gene3D" id="3.30.420.360">
    <property type="match status" value="1"/>
</dbReference>
<dbReference type="PANTHER" id="PTHR42959:SF1">
    <property type="entry name" value="CARBAMOYLTRANSFERASE HYPF"/>
    <property type="match status" value="1"/>
</dbReference>
<dbReference type="PIRSF" id="PIRSF006256">
    <property type="entry name" value="CMPcnvr_hdrg_mat"/>
    <property type="match status" value="1"/>
</dbReference>
<evidence type="ECO:0000256" key="1">
    <source>
        <dbReference type="ARBA" id="ARBA00004711"/>
    </source>
</evidence>
<organism evidence="10 11">
    <name type="scientific">Streptomyces lavendulae subsp. lavendulae</name>
    <dbReference type="NCBI Taxonomy" id="58340"/>
    <lineage>
        <taxon>Bacteria</taxon>
        <taxon>Bacillati</taxon>
        <taxon>Actinomycetota</taxon>
        <taxon>Actinomycetes</taxon>
        <taxon>Kitasatosporales</taxon>
        <taxon>Streptomycetaceae</taxon>
        <taxon>Streptomyces</taxon>
    </lineage>
</organism>
<dbReference type="InterPro" id="IPR017968">
    <property type="entry name" value="Acylphosphatase_CS"/>
</dbReference>
<dbReference type="GeneID" id="49387295"/>
<dbReference type="InterPro" id="IPR041440">
    <property type="entry name" value="HypF_C"/>
</dbReference>
<name>A0A2K8PNN0_STRLA</name>
<dbReference type="Proteomes" id="UP000231791">
    <property type="component" value="Chromosome"/>
</dbReference>
<keyword evidence="6" id="KW-0862">Zinc</keyword>
<keyword evidence="9" id="KW-0378">Hydrolase</keyword>
<dbReference type="InterPro" id="IPR055128">
    <property type="entry name" value="HypF_C_2"/>
</dbReference>
<dbReference type="PROSITE" id="PS51160">
    <property type="entry name" value="ACYLPHOSPHATASE_3"/>
    <property type="match status" value="1"/>
</dbReference>
<accession>A0A2K8PNN0</accession>
<dbReference type="NCBIfam" id="TIGR00143">
    <property type="entry name" value="hypF"/>
    <property type="match status" value="1"/>
</dbReference>
<comment type="catalytic activity">
    <reaction evidence="7">
        <text>C-terminal L-cysteinyl-[HypE protein] + carbamoyl phosphate + ATP + H2O = C-terminal S-carboxamide-L-cysteinyl-[HypE protein] + AMP + phosphate + diphosphate + H(+)</text>
        <dbReference type="Rhea" id="RHEA:55636"/>
        <dbReference type="Rhea" id="RHEA-COMP:14247"/>
        <dbReference type="Rhea" id="RHEA-COMP:14392"/>
        <dbReference type="ChEBI" id="CHEBI:15377"/>
        <dbReference type="ChEBI" id="CHEBI:15378"/>
        <dbReference type="ChEBI" id="CHEBI:30616"/>
        <dbReference type="ChEBI" id="CHEBI:33019"/>
        <dbReference type="ChEBI" id="CHEBI:43474"/>
        <dbReference type="ChEBI" id="CHEBI:58228"/>
        <dbReference type="ChEBI" id="CHEBI:76913"/>
        <dbReference type="ChEBI" id="CHEBI:139126"/>
        <dbReference type="ChEBI" id="CHEBI:456215"/>
    </reaction>
</comment>
<evidence type="ECO:0000313" key="11">
    <source>
        <dbReference type="Proteomes" id="UP000231791"/>
    </source>
</evidence>
<comment type="similarity">
    <text evidence="2 8">Belongs to the carbamoyltransferase HypF family.</text>
</comment>
<dbReference type="PROSITE" id="PS00150">
    <property type="entry name" value="ACYLPHOSPHATASE_1"/>
    <property type="match status" value="1"/>
</dbReference>
<dbReference type="Pfam" id="PF01300">
    <property type="entry name" value="Sua5_yciO_yrdC"/>
    <property type="match status" value="1"/>
</dbReference>
<dbReference type="InterPro" id="IPR001792">
    <property type="entry name" value="Acylphosphatase-like_dom"/>
</dbReference>
<dbReference type="GO" id="GO:0016874">
    <property type="term" value="F:ligase activity"/>
    <property type="evidence" value="ECO:0007669"/>
    <property type="project" value="UniProtKB-UniRule"/>
</dbReference>
<sequence>MESPERRRVTVRGVVQGVGFRPYVYTRATGLGLAGHVTNTPEGVVAEVEGSAAAVSEFCARLAADAPPLAVVDTVDHRPVPLRGGAGFTIVASRSGGPARTLVSPDVATCADCLAELADPADRRHRHPFITCTHCGPRFTIVTGLPYDRAHTTMARFPMCADCAREYADPADRRFHAQPVACPACGPRLRLLTGRPPGGEACADPVAEARALLASGAVLAVKGLGGYHLACDATLPGAVAELRRRKDRGDKPFALMARDLTDVEALARLGPEERELLTGGVRPIVLLRRRPDGPPLPGVAPGSPDLGVMLPYTPLHHLLLGLDGDPQGPRLLVMTSGNLSGEPIVTDDAEALERLSGLADAWLTHDRPIHVPCDDSVVRVCDGEPLVLRRSRGYAPLPLTLPLPVPATLAVGGDLKNAFCLGEGRRAWLSAHTGDMDDLATRYAFERAERQLESLTGVTPVLLAADLHPGYRSGRWARERAGDRPRAGVQHHHAHVASALAEHGLDGSRRVIGVAFDGTGYGDDGAVWGGEVLLADYAGYTRFAHLAYVPLPGGDAAVHRPYRMALSHLRAAGLDRAPDLPCTAACPPTELRVLETQLERGLNCVPTSSMGRLFDAVSSLAGVCQHAGYEAQAAIELEGAAFGAPAAGPGYTFAVRVPAAGPVVADPAPVLAGVVADVRAGTGRPVIAARFHAGVADLVGTLCGLARERHGLDTVALTGGVFANTLLSSACARLLRERGFTVLRHRTVPPGDGGLALGQLMVAAAGHVSEHPHRGGAHVPGGTRQSA</sequence>
<dbReference type="GO" id="GO:0003725">
    <property type="term" value="F:double-stranded RNA binding"/>
    <property type="evidence" value="ECO:0007669"/>
    <property type="project" value="InterPro"/>
</dbReference>
<dbReference type="AlphaFoldDB" id="A0A2K8PNN0"/>
<evidence type="ECO:0000313" key="10">
    <source>
        <dbReference type="EMBL" id="ATZ28078.1"/>
    </source>
</evidence>
<dbReference type="GO" id="GO:0003998">
    <property type="term" value="F:acylphosphatase activity"/>
    <property type="evidence" value="ECO:0007669"/>
    <property type="project" value="UniProtKB-EC"/>
</dbReference>
<keyword evidence="11" id="KW-1185">Reference proteome</keyword>
<dbReference type="EMBL" id="CP024985">
    <property type="protein sequence ID" value="ATZ28078.1"/>
    <property type="molecule type" value="Genomic_DNA"/>
</dbReference>
<reference evidence="10 11" key="1">
    <citation type="submission" date="2017-11" db="EMBL/GenBank/DDBJ databases">
        <title>Complete genome sequence of Streptomyces lavendulae subsp. lavendulae CCM 3239 (formerly 'Streptomyces aureofaciens CCM 3239'), the producer of the angucycline-type antibiotic auricin.</title>
        <authorList>
            <person name="Busche T."/>
            <person name="Novakova R."/>
            <person name="Al'Dilaimi A."/>
            <person name="Homerova D."/>
            <person name="Feckova L."/>
            <person name="Rezuchova B."/>
            <person name="Mingyar E."/>
            <person name="Csolleiova D."/>
            <person name="Bekeova C."/>
            <person name="Winkler A."/>
            <person name="Sevcikova B."/>
            <person name="Kalinowski J."/>
            <person name="Kormanec J."/>
            <person name="Ruckert C."/>
        </authorList>
    </citation>
    <scope>NUCLEOTIDE SEQUENCE [LARGE SCALE GENOMIC DNA]</scope>
    <source>
        <strain evidence="10 11">CCM 3239</strain>
    </source>
</reference>
<comment type="pathway">
    <text evidence="1">Protein modification; [NiFe] hydrogenase maturation.</text>
</comment>
<dbReference type="GO" id="GO:0016743">
    <property type="term" value="F:carboxyl- or carbamoyltransferase activity"/>
    <property type="evidence" value="ECO:0007669"/>
    <property type="project" value="UniProtKB-UniRule"/>
</dbReference>
<dbReference type="InterPro" id="IPR004421">
    <property type="entry name" value="Carbamoyltransferase_HypF"/>
</dbReference>
<keyword evidence="3" id="KW-0436">Ligase</keyword>
<comment type="catalytic activity">
    <reaction evidence="9">
        <text>an acyl phosphate + H2O = a carboxylate + phosphate + H(+)</text>
        <dbReference type="Rhea" id="RHEA:14965"/>
        <dbReference type="ChEBI" id="CHEBI:15377"/>
        <dbReference type="ChEBI" id="CHEBI:15378"/>
        <dbReference type="ChEBI" id="CHEBI:29067"/>
        <dbReference type="ChEBI" id="CHEBI:43474"/>
        <dbReference type="ChEBI" id="CHEBI:59918"/>
        <dbReference type="EC" id="3.6.1.7"/>
    </reaction>
</comment>
<protein>
    <recommendedName>
        <fullName evidence="8">Carbamoyltransferase</fullName>
        <ecNumber evidence="8">6.2.-.-</ecNumber>
    </recommendedName>
</protein>
<dbReference type="PANTHER" id="PTHR42959">
    <property type="entry name" value="CARBAMOYLTRANSFERASE"/>
    <property type="match status" value="1"/>
</dbReference>
<dbReference type="Gene3D" id="3.90.870.50">
    <property type="match status" value="1"/>
</dbReference>
<keyword evidence="5" id="KW-0863">Zinc-finger</keyword>
<dbReference type="SUPFAM" id="SSF55821">
    <property type="entry name" value="YrdC/RibB"/>
    <property type="match status" value="1"/>
</dbReference>
<dbReference type="InterPro" id="IPR036046">
    <property type="entry name" value="Acylphosphatase-like_dom_sf"/>
</dbReference>
<keyword evidence="10" id="KW-0808">Transferase</keyword>
<dbReference type="UniPathway" id="UPA00335"/>
<evidence type="ECO:0000256" key="4">
    <source>
        <dbReference type="ARBA" id="ARBA00022723"/>
    </source>
</evidence>
<dbReference type="PROSITE" id="PS51163">
    <property type="entry name" value="YRDC"/>
    <property type="match status" value="1"/>
</dbReference>
<evidence type="ECO:0000256" key="2">
    <source>
        <dbReference type="ARBA" id="ARBA00008097"/>
    </source>
</evidence>
<dbReference type="InterPro" id="IPR011125">
    <property type="entry name" value="Znf_HypF"/>
</dbReference>
<evidence type="ECO:0000256" key="6">
    <source>
        <dbReference type="ARBA" id="ARBA00022833"/>
    </source>
</evidence>
<dbReference type="InterPro" id="IPR051060">
    <property type="entry name" value="Carbamoyltrans_HypF-like"/>
</dbReference>
<dbReference type="InterPro" id="IPR017945">
    <property type="entry name" value="DHBP_synth_RibB-like_a/b_dom"/>
</dbReference>
<dbReference type="RefSeq" id="WP_100661054.1">
    <property type="nucleotide sequence ID" value="NZ_CP024985.1"/>
</dbReference>
<evidence type="ECO:0000256" key="9">
    <source>
        <dbReference type="PROSITE-ProRule" id="PRU00520"/>
    </source>
</evidence>
<feature type="active site" evidence="9">
    <location>
        <position position="39"/>
    </location>
</feature>
<dbReference type="SUPFAM" id="SSF54975">
    <property type="entry name" value="Acylphosphatase/BLUF domain-like"/>
    <property type="match status" value="1"/>
</dbReference>
<dbReference type="GO" id="GO:0051604">
    <property type="term" value="P:protein maturation"/>
    <property type="evidence" value="ECO:0007669"/>
    <property type="project" value="TreeGrafter"/>
</dbReference>
<proteinExistence type="inferred from homology"/>
<feature type="active site" evidence="9">
    <location>
        <position position="21"/>
    </location>
</feature>
<evidence type="ECO:0000256" key="7">
    <source>
        <dbReference type="ARBA" id="ARBA00048220"/>
    </source>
</evidence>
<evidence type="ECO:0000256" key="8">
    <source>
        <dbReference type="PIRNR" id="PIRNR006256"/>
    </source>
</evidence>
<keyword evidence="4" id="KW-0479">Metal-binding</keyword>
<dbReference type="Pfam" id="PF00708">
    <property type="entry name" value="Acylphosphatase"/>
    <property type="match status" value="1"/>
</dbReference>
<dbReference type="InterPro" id="IPR006070">
    <property type="entry name" value="Sua5-like_dom"/>
</dbReference>
<evidence type="ECO:0000256" key="3">
    <source>
        <dbReference type="ARBA" id="ARBA00022598"/>
    </source>
</evidence>
<gene>
    <name evidence="10" type="primary">hypF</name>
    <name evidence="10" type="ORF">SLAV_31530</name>
</gene>
<dbReference type="Gene3D" id="3.30.110.120">
    <property type="match status" value="1"/>
</dbReference>
<dbReference type="Pfam" id="PF17788">
    <property type="entry name" value="HypF_C"/>
    <property type="match status" value="1"/>
</dbReference>
<evidence type="ECO:0000256" key="5">
    <source>
        <dbReference type="ARBA" id="ARBA00022771"/>
    </source>
</evidence>
<dbReference type="GO" id="GO:0008270">
    <property type="term" value="F:zinc ion binding"/>
    <property type="evidence" value="ECO:0007669"/>
    <property type="project" value="UniProtKB-KW"/>
</dbReference>
<dbReference type="KEGG" id="slx:SLAV_31530"/>
<dbReference type="Pfam" id="PF07503">
    <property type="entry name" value="zf-HYPF"/>
    <property type="match status" value="2"/>
</dbReference>
<dbReference type="Gene3D" id="3.30.420.40">
    <property type="match status" value="1"/>
</dbReference>
<dbReference type="EC" id="6.2.-.-" evidence="8"/>